<dbReference type="Gene3D" id="3.30.950.30">
    <property type="entry name" value="Schlafen, AAA domain"/>
    <property type="match status" value="1"/>
</dbReference>
<dbReference type="InterPro" id="IPR038475">
    <property type="entry name" value="RecG_C_sf"/>
</dbReference>
<gene>
    <name evidence="2" type="ORF">K8V20_09840</name>
</gene>
<accession>A0A921ILC8</accession>
<dbReference type="Gene3D" id="1.10.10.10">
    <property type="entry name" value="Winged helix-like DNA-binding domain superfamily/Winged helix DNA-binding domain"/>
    <property type="match status" value="1"/>
</dbReference>
<dbReference type="EMBL" id="DYVE01000255">
    <property type="protein sequence ID" value="HJG28924.1"/>
    <property type="molecule type" value="Genomic_DNA"/>
</dbReference>
<sequence>MQNIGFKEDLTHEFKSDRTCLSDGDIIDAVVAFANTEGGDLYLGVEDDGEITGLHPRHTDSTQLAALIANKTVPPVSVRVETLSFSVPVLKVSVPRKTAVVASSAGKIQRRRIKADGTPENVPMYPYEITARLSSLSLLDFSAQPVADACYDDLDPVERERLRNIIRTYRGEPQLLELSDEELDKALQFVVLQNGKAIPTLCGLLMIGKASAIKAHVPTAEAAIQVLSGTDIKVNESFHLPLLAAFEKFHATFNAWNTSEEMEMGMFRISIPAYDPRAFREALVNAFCHRDYSLLGRVRMAIEDDGLTISNPGGFIEGINADNLLDAEPHGRNPVLADAMKRIGLAERTGRGIDRIYEGSLLYGRQLPDYSQSNATSVRLLIPKGPVDKAFIQMVSEEQQRIGHSLPIHSLMTLNALKVLHRASVNEIASFLHKDEARIRSVLESLAESGLVDASGTGRGRTYLLSERYYRLTKKPYAYVRSHDINTLRYEELIMELAEHQGHVSRADVVELLHVTPSQAFRLLQKLVKAERLALNGKGAGAKYIPKDSV</sequence>
<dbReference type="Pfam" id="PF04326">
    <property type="entry name" value="SLFN_AlbA_2"/>
    <property type="match status" value="1"/>
</dbReference>
<organism evidence="2 3">
    <name type="scientific">Subdoligranulum variabile</name>
    <dbReference type="NCBI Taxonomy" id="214851"/>
    <lineage>
        <taxon>Bacteria</taxon>
        <taxon>Bacillati</taxon>
        <taxon>Bacillota</taxon>
        <taxon>Clostridia</taxon>
        <taxon>Eubacteriales</taxon>
        <taxon>Oscillospiraceae</taxon>
        <taxon>Subdoligranulum</taxon>
    </lineage>
</organism>
<dbReference type="Gene3D" id="3.30.565.60">
    <property type="match status" value="1"/>
</dbReference>
<dbReference type="SUPFAM" id="SSF46785">
    <property type="entry name" value="Winged helix' DNA-binding domain"/>
    <property type="match status" value="1"/>
</dbReference>
<evidence type="ECO:0000313" key="3">
    <source>
        <dbReference type="Proteomes" id="UP000782880"/>
    </source>
</evidence>
<proteinExistence type="predicted"/>
<feature type="domain" description="Schlafen AlbA-2" evidence="1">
    <location>
        <begin position="8"/>
        <end position="105"/>
    </location>
</feature>
<protein>
    <submittedName>
        <fullName evidence="2">DNA binding domain-containing protein</fullName>
    </submittedName>
</protein>
<name>A0A921ILC8_9FIRM</name>
<reference evidence="2" key="1">
    <citation type="journal article" date="2021" name="PeerJ">
        <title>Extensive microbial diversity within the chicken gut microbiome revealed by metagenomics and culture.</title>
        <authorList>
            <person name="Gilroy R."/>
            <person name="Ravi A."/>
            <person name="Getino M."/>
            <person name="Pursley I."/>
            <person name="Horton D.L."/>
            <person name="Alikhan N.F."/>
            <person name="Baker D."/>
            <person name="Gharbi K."/>
            <person name="Hall N."/>
            <person name="Watson M."/>
            <person name="Adriaenssens E.M."/>
            <person name="Foster-Nyarko E."/>
            <person name="Jarju S."/>
            <person name="Secka A."/>
            <person name="Antonio M."/>
            <person name="Oren A."/>
            <person name="Chaudhuri R.R."/>
            <person name="La Ragione R."/>
            <person name="Hildebrand F."/>
            <person name="Pallen M.J."/>
        </authorList>
    </citation>
    <scope>NUCLEOTIDE SEQUENCE</scope>
    <source>
        <strain evidence="2">ChiBcec21-2208</strain>
    </source>
</reference>
<dbReference type="Proteomes" id="UP000782880">
    <property type="component" value="Unassembled WGS sequence"/>
</dbReference>
<comment type="caution">
    <text evidence="2">The sequence shown here is derived from an EMBL/GenBank/DDBJ whole genome shotgun (WGS) entry which is preliminary data.</text>
</comment>
<dbReference type="PANTHER" id="PTHR30595:SF6">
    <property type="entry name" value="SCHLAFEN ALBA-2 DOMAIN-CONTAINING PROTEIN"/>
    <property type="match status" value="1"/>
</dbReference>
<dbReference type="Pfam" id="PF13749">
    <property type="entry name" value="HATPase_c_4"/>
    <property type="match status" value="1"/>
</dbReference>
<dbReference type="AlphaFoldDB" id="A0A921ILC8"/>
<dbReference type="PANTHER" id="PTHR30595">
    <property type="entry name" value="GLPR-RELATED TRANSCRIPTIONAL REPRESSOR"/>
    <property type="match status" value="1"/>
</dbReference>
<reference evidence="2" key="2">
    <citation type="submission" date="2021-09" db="EMBL/GenBank/DDBJ databases">
        <authorList>
            <person name="Gilroy R."/>
        </authorList>
    </citation>
    <scope>NUCLEOTIDE SEQUENCE</scope>
    <source>
        <strain evidence="2">ChiBcec21-2208</strain>
    </source>
</reference>
<dbReference type="InterPro" id="IPR036388">
    <property type="entry name" value="WH-like_DNA-bd_sf"/>
</dbReference>
<dbReference type="InterPro" id="IPR007421">
    <property type="entry name" value="Schlafen_AlbA_2_dom"/>
</dbReference>
<evidence type="ECO:0000259" key="1">
    <source>
        <dbReference type="Pfam" id="PF04326"/>
    </source>
</evidence>
<dbReference type="InterPro" id="IPR036390">
    <property type="entry name" value="WH_DNA-bd_sf"/>
</dbReference>
<evidence type="ECO:0000313" key="2">
    <source>
        <dbReference type="EMBL" id="HJG28924.1"/>
    </source>
</evidence>
<dbReference type="InterPro" id="IPR038461">
    <property type="entry name" value="Schlafen_AlbA_2_dom_sf"/>
</dbReference>